<dbReference type="PANTHER" id="PTHR34139">
    <property type="entry name" value="UPF0331 PROTEIN MJ0127"/>
    <property type="match status" value="1"/>
</dbReference>
<dbReference type="EMBL" id="CP003117">
    <property type="protein sequence ID" value="AET65691.1"/>
    <property type="molecule type" value="Genomic_DNA"/>
</dbReference>
<evidence type="ECO:0000256" key="4">
    <source>
        <dbReference type="ARBA" id="ARBA00022741"/>
    </source>
</evidence>
<dbReference type="GO" id="GO:0004540">
    <property type="term" value="F:RNA nuclease activity"/>
    <property type="evidence" value="ECO:0007669"/>
    <property type="project" value="InterPro"/>
</dbReference>
<evidence type="ECO:0000256" key="3">
    <source>
        <dbReference type="ARBA" id="ARBA00022722"/>
    </source>
</evidence>
<keyword evidence="1" id="KW-0597">Phosphoprotein</keyword>
<keyword evidence="2" id="KW-1277">Toxin-antitoxin system</keyword>
<dbReference type="GO" id="GO:0000166">
    <property type="term" value="F:nucleotide binding"/>
    <property type="evidence" value="ECO:0007669"/>
    <property type="project" value="UniProtKB-KW"/>
</dbReference>
<dbReference type="InterPro" id="IPR037038">
    <property type="entry name" value="HepT-like_sf"/>
</dbReference>
<dbReference type="Gene3D" id="1.20.120.580">
    <property type="entry name" value="bsu32300-like"/>
    <property type="match status" value="1"/>
</dbReference>
<comment type="similarity">
    <text evidence="6">Belongs to the HepT RNase toxin family.</text>
</comment>
<keyword evidence="4" id="KW-0547">Nucleotide-binding</keyword>
<keyword evidence="5" id="KW-0378">Hydrolase</keyword>
<dbReference type="GeneID" id="12511519"/>
<dbReference type="Pfam" id="PF01934">
    <property type="entry name" value="HepT-like"/>
    <property type="match status" value="1"/>
</dbReference>
<gene>
    <name evidence="7" type="ordered locus">Mhar_2340</name>
</gene>
<dbReference type="InterPro" id="IPR051813">
    <property type="entry name" value="HepT_RNase_toxin"/>
</dbReference>
<protein>
    <submittedName>
        <fullName evidence="7">Nucleotidyltransferase</fullName>
    </submittedName>
</protein>
<dbReference type="AlphaFoldDB" id="G7WQQ7"/>
<dbReference type="KEGG" id="mhi:Mhar_2340"/>
<dbReference type="PANTHER" id="PTHR34139:SF1">
    <property type="entry name" value="RNASE MJ1380-RELATED"/>
    <property type="match status" value="1"/>
</dbReference>
<proteinExistence type="inferred from homology"/>
<dbReference type="InterPro" id="IPR008201">
    <property type="entry name" value="HepT-like"/>
</dbReference>
<evidence type="ECO:0000256" key="2">
    <source>
        <dbReference type="ARBA" id="ARBA00022649"/>
    </source>
</evidence>
<dbReference type="GO" id="GO:0016740">
    <property type="term" value="F:transferase activity"/>
    <property type="evidence" value="ECO:0007669"/>
    <property type="project" value="UniProtKB-KW"/>
</dbReference>
<keyword evidence="8" id="KW-1185">Reference proteome</keyword>
<dbReference type="RefSeq" id="WP_014587867.1">
    <property type="nucleotide sequence ID" value="NC_017527.1"/>
</dbReference>
<dbReference type="Proteomes" id="UP000005877">
    <property type="component" value="Chromosome"/>
</dbReference>
<evidence type="ECO:0000313" key="7">
    <source>
        <dbReference type="EMBL" id="AET65691.1"/>
    </source>
</evidence>
<dbReference type="HOGENOM" id="CLU_142825_3_2_2"/>
<organism evidence="7 8">
    <name type="scientific">Methanothrix harundinacea (strain 6Ac)</name>
    <name type="common">Methanosaeta harundinacea</name>
    <dbReference type="NCBI Taxonomy" id="1110509"/>
    <lineage>
        <taxon>Archaea</taxon>
        <taxon>Methanobacteriati</taxon>
        <taxon>Methanobacteriota</taxon>
        <taxon>Stenosarchaea group</taxon>
        <taxon>Methanomicrobia</taxon>
        <taxon>Methanotrichales</taxon>
        <taxon>Methanotrichaceae</taxon>
        <taxon>Methanothrix</taxon>
    </lineage>
</organism>
<evidence type="ECO:0000256" key="5">
    <source>
        <dbReference type="ARBA" id="ARBA00022801"/>
    </source>
</evidence>
<dbReference type="PATRIC" id="fig|1110509.7.peg.2589"/>
<dbReference type="OrthoDB" id="318716at2157"/>
<sequence length="115" mass="13737">MREDRRRLLDIAEAIERIEKYASKGREAFEDDELIQNWILHHLQVIGEAARAISEELKDEHDEMPWQQIVGMRHILVHRYFEVDIDLIWSVVEDDVPVLKQQIDLILKEPEEEIP</sequence>
<dbReference type="GO" id="GO:0016787">
    <property type="term" value="F:hydrolase activity"/>
    <property type="evidence" value="ECO:0007669"/>
    <property type="project" value="UniProtKB-KW"/>
</dbReference>
<dbReference type="GO" id="GO:0110001">
    <property type="term" value="C:toxin-antitoxin complex"/>
    <property type="evidence" value="ECO:0007669"/>
    <property type="project" value="InterPro"/>
</dbReference>
<keyword evidence="7" id="KW-0808">Transferase</keyword>
<reference evidence="7 8" key="1">
    <citation type="journal article" date="2012" name="PLoS ONE">
        <title>The genome characteristics and predicted function of methyl-group oxidation pathway in the obligate aceticlastic methanogens, Methanosaeta spp.</title>
        <authorList>
            <person name="Zhu J."/>
            <person name="Zheng H."/>
            <person name="Ai G."/>
            <person name="Zhang G."/>
            <person name="Liu D."/>
            <person name="Liu X."/>
            <person name="Dong X."/>
        </authorList>
    </citation>
    <scope>NUCLEOTIDE SEQUENCE [LARGE SCALE GENOMIC DNA]</scope>
    <source>
        <strain evidence="7 8">6Ac</strain>
    </source>
</reference>
<name>G7WQQ7_METH6</name>
<evidence type="ECO:0000256" key="6">
    <source>
        <dbReference type="ARBA" id="ARBA00024207"/>
    </source>
</evidence>
<evidence type="ECO:0000313" key="8">
    <source>
        <dbReference type="Proteomes" id="UP000005877"/>
    </source>
</evidence>
<evidence type="ECO:0000256" key="1">
    <source>
        <dbReference type="ARBA" id="ARBA00022553"/>
    </source>
</evidence>
<keyword evidence="3" id="KW-0540">Nuclease</keyword>
<accession>G7WQQ7</accession>
<dbReference type="STRING" id="1110509.Mhar_2340"/>